<evidence type="ECO:0000256" key="6">
    <source>
        <dbReference type="ARBA" id="ARBA00023136"/>
    </source>
</evidence>
<gene>
    <name evidence="7" type="ORF">C3744_13900</name>
</gene>
<sequence length="465" mass="50097">MGNKTESHGKLKQRHVSMISIAGIIGAGLFVGSGSVINATGPAAVVSYAAAGLLVVLLMRMLGEMAMVNPDKGSFATYAQQGIGAWAGYAVGWLYWFFWLIVIAIEATAGGAIVHEWLPSVPIWLLSLILTFALTLTNLFSVKSFGEFEYWFAMIKIVAIVAFMGIGLAIIFGLIPGTSSPGLANLTGHGGFMPKGTNSIFLGVITVIFSYFGAEIAAIAASESENPAKAITTAIRSVVWRILIFYIGSVAILVTLLPWNSADLLKSPYVTMLEMVNIPAAAQIMNLVVLVSVLSCLNSALYTNSRMILSLAQKGQAPRALAKVSKSGVPARAVWISTAAAYVCAIFSFVSPDKLFLFLVNASGAIALIVYLAIAISHLRLRKKMIQANQPIKGMKMWLFPYLTYVTIAVITVIFLSMAFIDSMRSQFFLTLGLTAVVLLSYSFIKKTNNKRPDDQFSESENIAK</sequence>
<proteinExistence type="predicted"/>
<dbReference type="Gene3D" id="1.20.1740.10">
    <property type="entry name" value="Amino acid/polyamine transporter I"/>
    <property type="match status" value="1"/>
</dbReference>
<dbReference type="AlphaFoldDB" id="A0A1Q8UJQ2"/>
<evidence type="ECO:0000256" key="1">
    <source>
        <dbReference type="ARBA" id="ARBA00004651"/>
    </source>
</evidence>
<dbReference type="PANTHER" id="PTHR43495">
    <property type="entry name" value="GABA PERMEASE"/>
    <property type="match status" value="1"/>
</dbReference>
<name>A0A1Q8UJQ2_PRIMG</name>
<dbReference type="RefSeq" id="WP_057239920.1">
    <property type="nucleotide sequence ID" value="NZ_CP137800.1"/>
</dbReference>
<dbReference type="GO" id="GO:0055085">
    <property type="term" value="P:transmembrane transport"/>
    <property type="evidence" value="ECO:0007669"/>
    <property type="project" value="InterPro"/>
</dbReference>
<accession>A0A1Q8UJQ2</accession>
<evidence type="ECO:0000256" key="4">
    <source>
        <dbReference type="ARBA" id="ARBA00022970"/>
    </source>
</evidence>
<keyword evidence="5" id="KW-1133">Transmembrane helix</keyword>
<dbReference type="EMBL" id="PQWM01000010">
    <property type="protein sequence ID" value="RDZ14130.1"/>
    <property type="molecule type" value="Genomic_DNA"/>
</dbReference>
<evidence type="ECO:0000256" key="3">
    <source>
        <dbReference type="ARBA" id="ARBA00022692"/>
    </source>
</evidence>
<organism evidence="7 8">
    <name type="scientific">Priestia megaterium</name>
    <name type="common">Bacillus megaterium</name>
    <dbReference type="NCBI Taxonomy" id="1404"/>
    <lineage>
        <taxon>Bacteria</taxon>
        <taxon>Bacillati</taxon>
        <taxon>Bacillota</taxon>
        <taxon>Bacilli</taxon>
        <taxon>Bacillales</taxon>
        <taxon>Bacillaceae</taxon>
        <taxon>Priestia</taxon>
    </lineage>
</organism>
<comment type="caution">
    <text evidence="7">The sequence shown here is derived from an EMBL/GenBank/DDBJ whole genome shotgun (WGS) entry which is preliminary data.</text>
</comment>
<protein>
    <submittedName>
        <fullName evidence="7">Amino acid permease</fullName>
    </submittedName>
</protein>
<evidence type="ECO:0000256" key="2">
    <source>
        <dbReference type="ARBA" id="ARBA00022448"/>
    </source>
</evidence>
<dbReference type="GO" id="GO:0005886">
    <property type="term" value="C:plasma membrane"/>
    <property type="evidence" value="ECO:0007669"/>
    <property type="project" value="UniProtKB-SubCell"/>
</dbReference>
<dbReference type="Pfam" id="PF00324">
    <property type="entry name" value="AA_permease"/>
    <property type="match status" value="1"/>
</dbReference>
<keyword evidence="2" id="KW-0813">Transport</keyword>
<reference evidence="7 8" key="1">
    <citation type="journal article" date="2018" name="Appl. Environ. Microbiol.">
        <title>Antimicrobial susceptibility testing and tentative epidemiological cut-off values of five Bacillus species relevant for use as animal feed additives or for plant protection.</title>
        <authorList>
            <person name="Agerso Y."/>
            <person name="Stuer-Lauridsen B."/>
            <person name="Bjerre K."/>
            <person name="Jensen M.G."/>
            <person name="Johansen E."/>
            <person name="Bennedsen M."/>
            <person name="Brockmann E."/>
            <person name="Nielsen B."/>
        </authorList>
    </citation>
    <scope>NUCLEOTIDE SEQUENCE [LARGE SCALE GENOMIC DNA]</scope>
    <source>
        <strain evidence="7 8">CHCC20162</strain>
    </source>
</reference>
<dbReference type="PANTHER" id="PTHR43495:SF5">
    <property type="entry name" value="GAMMA-AMINOBUTYRIC ACID PERMEASE"/>
    <property type="match status" value="1"/>
</dbReference>
<dbReference type="GO" id="GO:0006865">
    <property type="term" value="P:amino acid transport"/>
    <property type="evidence" value="ECO:0007669"/>
    <property type="project" value="UniProtKB-KW"/>
</dbReference>
<evidence type="ECO:0000313" key="7">
    <source>
        <dbReference type="EMBL" id="RDZ14130.1"/>
    </source>
</evidence>
<dbReference type="InterPro" id="IPR004840">
    <property type="entry name" value="Amino_acid_permease_CS"/>
</dbReference>
<dbReference type="PIRSF" id="PIRSF006060">
    <property type="entry name" value="AA_transporter"/>
    <property type="match status" value="1"/>
</dbReference>
<evidence type="ECO:0000256" key="5">
    <source>
        <dbReference type="ARBA" id="ARBA00022989"/>
    </source>
</evidence>
<keyword evidence="4" id="KW-0029">Amino-acid transport</keyword>
<dbReference type="InterPro" id="IPR004841">
    <property type="entry name" value="AA-permease/SLC12A_dom"/>
</dbReference>
<dbReference type="Proteomes" id="UP000256519">
    <property type="component" value="Unassembled WGS sequence"/>
</dbReference>
<keyword evidence="6" id="KW-0472">Membrane</keyword>
<dbReference type="PROSITE" id="PS00218">
    <property type="entry name" value="AMINO_ACID_PERMEASE_1"/>
    <property type="match status" value="1"/>
</dbReference>
<comment type="subcellular location">
    <subcellularLocation>
        <location evidence="1">Cell membrane</location>
        <topology evidence="1">Multi-pass membrane protein</topology>
    </subcellularLocation>
</comment>
<keyword evidence="3" id="KW-0812">Transmembrane</keyword>
<evidence type="ECO:0000313" key="8">
    <source>
        <dbReference type="Proteomes" id="UP000256519"/>
    </source>
</evidence>
<dbReference type="FunFam" id="1.20.1740.10:FF:000001">
    <property type="entry name" value="Amino acid permease"/>
    <property type="match status" value="1"/>
</dbReference>